<feature type="compositionally biased region" description="Basic and acidic residues" evidence="1">
    <location>
        <begin position="892"/>
        <end position="901"/>
    </location>
</feature>
<dbReference type="AlphaFoldDB" id="W3X949"/>
<feature type="compositionally biased region" description="Polar residues" evidence="1">
    <location>
        <begin position="923"/>
        <end position="938"/>
    </location>
</feature>
<feature type="region of interest" description="Disordered" evidence="1">
    <location>
        <begin position="575"/>
        <end position="601"/>
    </location>
</feature>
<evidence type="ECO:0000313" key="4">
    <source>
        <dbReference type="Proteomes" id="UP000030651"/>
    </source>
</evidence>
<feature type="transmembrane region" description="Helical" evidence="2">
    <location>
        <begin position="1202"/>
        <end position="1221"/>
    </location>
</feature>
<feature type="region of interest" description="Disordered" evidence="1">
    <location>
        <begin position="484"/>
        <end position="546"/>
    </location>
</feature>
<keyword evidence="2" id="KW-0472">Membrane</keyword>
<feature type="compositionally biased region" description="Basic and acidic residues" evidence="1">
    <location>
        <begin position="945"/>
        <end position="954"/>
    </location>
</feature>
<feature type="compositionally biased region" description="Polar residues" evidence="1">
    <location>
        <begin position="260"/>
        <end position="278"/>
    </location>
</feature>
<dbReference type="PANTHER" id="PTHR38426">
    <property type="entry name" value="MAINTENANCE OF TELOMERE CAPPING PROTEIN 4"/>
    <property type="match status" value="1"/>
</dbReference>
<keyword evidence="2" id="KW-1133">Transmembrane helix</keyword>
<feature type="region of interest" description="Disordered" evidence="1">
    <location>
        <begin position="616"/>
        <end position="720"/>
    </location>
</feature>
<feature type="compositionally biased region" description="Polar residues" evidence="1">
    <location>
        <begin position="782"/>
        <end position="794"/>
    </location>
</feature>
<feature type="region of interest" description="Disordered" evidence="1">
    <location>
        <begin position="1"/>
        <end position="142"/>
    </location>
</feature>
<accession>W3X949</accession>
<feature type="region of interest" description="Disordered" evidence="1">
    <location>
        <begin position="747"/>
        <end position="822"/>
    </location>
</feature>
<feature type="compositionally biased region" description="Polar residues" evidence="1">
    <location>
        <begin position="235"/>
        <end position="246"/>
    </location>
</feature>
<organism evidence="3 4">
    <name type="scientific">Pestalotiopsis fici (strain W106-1 / CGMCC3.15140)</name>
    <dbReference type="NCBI Taxonomy" id="1229662"/>
    <lineage>
        <taxon>Eukaryota</taxon>
        <taxon>Fungi</taxon>
        <taxon>Dikarya</taxon>
        <taxon>Ascomycota</taxon>
        <taxon>Pezizomycotina</taxon>
        <taxon>Sordariomycetes</taxon>
        <taxon>Xylariomycetidae</taxon>
        <taxon>Amphisphaeriales</taxon>
        <taxon>Sporocadaceae</taxon>
        <taxon>Pestalotiopsis</taxon>
    </lineage>
</organism>
<protein>
    <submittedName>
        <fullName evidence="3">Uncharacterized protein</fullName>
    </submittedName>
</protein>
<sequence length="1249" mass="138096">MGNDEDDKPPQTRGSFATAPRYARISTSRSSRSYGSYETGESSTANGDASAVQDPSLTASALAEHDASSKSRHIAKDGTRRRSHKPRPTGGFLLADPIYDGKLGHSTAVDRDDERRRSRIPIDGRRAKSPMPATVPDELASRRTYSSDYDVDMADMIEGATEERHAGKGLSSATSRIPTARPKQAVDLDSTQIVSMALNLSESRRMAQRRNISSPMPPRLAHVADSPVGGGLKQHLQQQRRTSRNLSPKPEKSGPAPRTVSVSHQRLTNPLQASFDPDSTYTYHFSSSTLNRAQKAKEHFELMAQYRRMLNFVPPLQAKSQASRPSTSSPPTSPNGGQSSASYPFPRTQVPLGRPYNPLQYIRNRKVRARERKVIDGEAQGFSDVNRVTDWVDQAATMAAASPLQPDNAPTIPMYPAAHNIMDPEVLDLAQISSASKSKRPRIDWFFEPADLVADLYWVEQDDNKSLIEDRHYSRIFPYPKKSLSISRPMSPSKNETMTTPFPPTPMSHGEANASEASMDRDHSDSNAVSRADTETSHVSARDRARQKLQELKGLHHWHNSSHNHHDFLHMRKSSFSDTSDSDGDRRKRERSGTVSANSKALLEKQMNEMLAREALAAKQKSTQDTSAAAELRPKPFRTSLMTPEKSPGPSVTDNAGSDARMEGSDIDRSDRAPLRHGSPVRSGRPSLEVPRWTNRASLDFDSSAPTSPDLRATKNGGHHIPAIGMDLSPPGSRPVSPVRKPFSKVKNIFRDRSRDRAAGATSGRDEHPDSPVDESGMLLSSPVSADDLNSTVRLRSKSPAPRIPRVETHKSHKSIGSLRLGKDEQMGLRNILKGGAKIDGIIRGGVSKLSDLVWKKDQESDSSSSSTSSDESEAEPARGRLRTPAALSDSSLRKTDEAHQGRNYLDAMPVFKPTSETDRTTIADSNSKLVPLNNPSQVAGRRSSRFDQLKPPRIDVSNASPTSSTGPLPDFSDKNATISDSDSRWRDSGVLVDESHMSGLDALLSLPAPLNRPQRSSSSQTRHWSISDRSPSPQPSTQLSKREVARLRALALSSGIKAMEIARRAAEPQPIISPSGSKTILPVPWDELRPLVADKKMPATVSQLEVYTTTAQVLASSIRYTDTALEKSAAAFANGEMRQVHGRVDTMHTRVATDLIDMTRRAADEADECSRDMVDSQRLKVKRVVDIIDKMLRRRRRRFRWVRRGGWLMVEWVLVGFMWYVWFVVMILRIFLGIGRGVWAGAKWLLWL</sequence>
<feature type="compositionally biased region" description="Basic and acidic residues" evidence="1">
    <location>
        <begin position="660"/>
        <end position="674"/>
    </location>
</feature>
<evidence type="ECO:0000256" key="1">
    <source>
        <dbReference type="SAM" id="MobiDB-lite"/>
    </source>
</evidence>
<dbReference type="OMA" id="RRPRMDW"/>
<dbReference type="KEGG" id="pfy:PFICI_06924"/>
<feature type="compositionally biased region" description="Basic and acidic residues" evidence="1">
    <location>
        <begin position="532"/>
        <end position="546"/>
    </location>
</feature>
<feature type="region of interest" description="Disordered" evidence="1">
    <location>
        <begin position="162"/>
        <end position="184"/>
    </location>
</feature>
<evidence type="ECO:0000256" key="2">
    <source>
        <dbReference type="SAM" id="Phobius"/>
    </source>
</evidence>
<feature type="region of interest" description="Disordered" evidence="1">
    <location>
        <begin position="1007"/>
        <end position="1043"/>
    </location>
</feature>
<feature type="region of interest" description="Disordered" evidence="1">
    <location>
        <begin position="858"/>
        <end position="985"/>
    </location>
</feature>
<feature type="compositionally biased region" description="Basic and acidic residues" evidence="1">
    <location>
        <begin position="63"/>
        <end position="80"/>
    </location>
</feature>
<dbReference type="HOGENOM" id="CLU_002712_0_0_1"/>
<keyword evidence="4" id="KW-1185">Reference proteome</keyword>
<feature type="compositionally biased region" description="Polar residues" evidence="1">
    <location>
        <begin position="958"/>
        <end position="967"/>
    </location>
</feature>
<gene>
    <name evidence="3" type="ORF">PFICI_06924</name>
</gene>
<proteinExistence type="predicted"/>
<feature type="compositionally biased region" description="Low complexity" evidence="1">
    <location>
        <begin position="26"/>
        <end position="43"/>
    </location>
</feature>
<dbReference type="InParanoid" id="W3X949"/>
<dbReference type="eggNOG" id="ENOG502RU3A">
    <property type="taxonomic scope" value="Eukaryota"/>
</dbReference>
<name>W3X949_PESFW</name>
<keyword evidence="2" id="KW-0812">Transmembrane</keyword>
<evidence type="ECO:0000313" key="3">
    <source>
        <dbReference type="EMBL" id="ETS81922.1"/>
    </source>
</evidence>
<feature type="compositionally biased region" description="Basic and acidic residues" evidence="1">
    <location>
        <begin position="749"/>
        <end position="771"/>
    </location>
</feature>
<feature type="compositionally biased region" description="Polar residues" evidence="1">
    <location>
        <begin position="484"/>
        <end position="496"/>
    </location>
</feature>
<reference evidence="4" key="1">
    <citation type="journal article" date="2015" name="BMC Genomics">
        <title>Genomic and transcriptomic analysis of the endophytic fungus Pestalotiopsis fici reveals its lifestyle and high potential for synthesis of natural products.</title>
        <authorList>
            <person name="Wang X."/>
            <person name="Zhang X."/>
            <person name="Liu L."/>
            <person name="Xiang M."/>
            <person name="Wang W."/>
            <person name="Sun X."/>
            <person name="Che Y."/>
            <person name="Guo L."/>
            <person name="Liu G."/>
            <person name="Guo L."/>
            <person name="Wang C."/>
            <person name="Yin W.B."/>
            <person name="Stadler M."/>
            <person name="Zhang X."/>
            <person name="Liu X."/>
        </authorList>
    </citation>
    <scope>NUCLEOTIDE SEQUENCE [LARGE SCALE GENOMIC DNA]</scope>
    <source>
        <strain evidence="4">W106-1 / CGMCC3.15140</strain>
    </source>
</reference>
<dbReference type="STRING" id="1229662.W3X949"/>
<feature type="region of interest" description="Disordered" evidence="1">
    <location>
        <begin position="317"/>
        <end position="356"/>
    </location>
</feature>
<dbReference type="Proteomes" id="UP000030651">
    <property type="component" value="Unassembled WGS sequence"/>
</dbReference>
<feature type="region of interest" description="Disordered" evidence="1">
    <location>
        <begin position="203"/>
        <end position="278"/>
    </location>
</feature>
<dbReference type="RefSeq" id="XP_007833696.1">
    <property type="nucleotide sequence ID" value="XM_007835505.1"/>
</dbReference>
<feature type="compositionally biased region" description="Polar residues" evidence="1">
    <location>
        <begin position="1014"/>
        <end position="1040"/>
    </location>
</feature>
<dbReference type="InterPro" id="IPR038769">
    <property type="entry name" value="MTC4"/>
</dbReference>
<dbReference type="PANTHER" id="PTHR38426:SF1">
    <property type="entry name" value="MAINTENANCE OF TELOMERE CAPPING PROTEIN 4"/>
    <property type="match status" value="1"/>
</dbReference>
<feature type="compositionally biased region" description="Basic and acidic residues" evidence="1">
    <location>
        <begin position="108"/>
        <end position="126"/>
    </location>
</feature>
<dbReference type="GeneID" id="19271937"/>
<feature type="compositionally biased region" description="Low complexity" evidence="1">
    <location>
        <begin position="320"/>
        <end position="340"/>
    </location>
</feature>
<dbReference type="OrthoDB" id="5402622at2759"/>
<dbReference type="EMBL" id="KI912112">
    <property type="protein sequence ID" value="ETS81922.1"/>
    <property type="molecule type" value="Genomic_DNA"/>
</dbReference>